<feature type="transmembrane region" description="Helical" evidence="1">
    <location>
        <begin position="250"/>
        <end position="272"/>
    </location>
</feature>
<feature type="transmembrane region" description="Helical" evidence="1">
    <location>
        <begin position="106"/>
        <end position="125"/>
    </location>
</feature>
<dbReference type="STRING" id="1577474.GA0111570_10153"/>
<feature type="transmembrane region" description="Helical" evidence="1">
    <location>
        <begin position="410"/>
        <end position="427"/>
    </location>
</feature>
<feature type="transmembrane region" description="Helical" evidence="1">
    <location>
        <begin position="36"/>
        <end position="58"/>
    </location>
</feature>
<name>A0A1G6GCU1_9ACTN</name>
<feature type="transmembrane region" description="Helical" evidence="1">
    <location>
        <begin position="479"/>
        <end position="498"/>
    </location>
</feature>
<feature type="transmembrane region" description="Helical" evidence="1">
    <location>
        <begin position="279"/>
        <end position="297"/>
    </location>
</feature>
<feature type="transmembrane region" description="Helical" evidence="1">
    <location>
        <begin position="329"/>
        <end position="352"/>
    </location>
</feature>
<feature type="transmembrane region" description="Helical" evidence="1">
    <location>
        <begin position="199"/>
        <end position="219"/>
    </location>
</feature>
<gene>
    <name evidence="2" type="ORF">GA0111570_10153</name>
</gene>
<keyword evidence="3" id="KW-1185">Reference proteome</keyword>
<evidence type="ECO:0000313" key="2">
    <source>
        <dbReference type="EMBL" id="SDB79784.1"/>
    </source>
</evidence>
<organism evidence="2 3">
    <name type="scientific">Raineyella antarctica</name>
    <dbReference type="NCBI Taxonomy" id="1577474"/>
    <lineage>
        <taxon>Bacteria</taxon>
        <taxon>Bacillati</taxon>
        <taxon>Actinomycetota</taxon>
        <taxon>Actinomycetes</taxon>
        <taxon>Propionibacteriales</taxon>
        <taxon>Propionibacteriaceae</taxon>
        <taxon>Raineyella</taxon>
    </lineage>
</organism>
<accession>A0A1G6GCU1</accession>
<feature type="transmembrane region" description="Helical" evidence="1">
    <location>
        <begin position="64"/>
        <end position="85"/>
    </location>
</feature>
<dbReference type="AlphaFoldDB" id="A0A1G6GCU1"/>
<feature type="transmembrane region" description="Helical" evidence="1">
    <location>
        <begin position="303"/>
        <end position="322"/>
    </location>
</feature>
<proteinExistence type="predicted"/>
<protein>
    <recommendedName>
        <fullName evidence="4">4-amino-4-deoxy-L-arabinose transferase</fullName>
    </recommendedName>
</protein>
<keyword evidence="1" id="KW-0472">Membrane</keyword>
<feature type="transmembrane region" description="Helical" evidence="1">
    <location>
        <begin position="226"/>
        <end position="244"/>
    </location>
</feature>
<dbReference type="Pfam" id="PF20176">
    <property type="entry name" value="DUF6541"/>
    <property type="match status" value="1"/>
</dbReference>
<keyword evidence="1" id="KW-0812">Transmembrane</keyword>
<sequence length="642" mass="69315">MLAPDWSWLTAIPIVIAAVALLWIPGAVLAGGLGAGWWPAIALAPLLTTSLVAVGGILTDLAGMRWGIGAGAFWLLAIPAVVWGLRVLWVRRRRRPWRFDAPHVRWWEVAVGAVVAVLIVCWVFYFGTVRPGNFPQQPDQIFHLGLVRFMVDSGNLSSLEANAFNEPASASFYPAALHGISATLVMLTGAPVVVVENSVLLVSCALIYPLGLMLMLNTLVATDRRLVLLTGLLAAATTAFPWRILSWGAVWAQVFGSVFIPAIIAVYGWGLLQVFRRQHWGSAALLFLISLPGISLAHTSATMVAAAAAILFSLAVAIRHALTARRGIVGWLPAIGFALAGILGPVLGAFAAPTRLLAMQELNEPFTKVVIGMLTFWSGRNDAEQVATLALFALAVLGSVACLRRGRDWWLVAFGWIYIVLCTVLSSRGSAYVWPFTWPWYNWPYRFQATTALAATPLIVVGASWLISFGERLRGRGRGLAIAWTVLVAVGLFTTVAFETRASVGVVRRSYTAKAPYSGTNDAEVRALEQISATLPDDAVVASNPWTGSAFLYVLGPEQTFIHTKNTWSPDIALVAHGLDNVRVDPAVCGAVKRNHITYVITGGREATKDFTGIDSVSAADGFVLVQRTGPYTLWKVPDCRQ</sequence>
<reference evidence="2 3" key="1">
    <citation type="submission" date="2016-06" db="EMBL/GenBank/DDBJ databases">
        <authorList>
            <person name="Olsen C.W."/>
            <person name="Carey S."/>
            <person name="Hinshaw L."/>
            <person name="Karasin A.I."/>
        </authorList>
    </citation>
    <scope>NUCLEOTIDE SEQUENCE [LARGE SCALE GENOMIC DNA]</scope>
    <source>
        <strain evidence="2 3">LZ-22</strain>
    </source>
</reference>
<dbReference type="Proteomes" id="UP000199086">
    <property type="component" value="Unassembled WGS sequence"/>
</dbReference>
<dbReference type="InterPro" id="IPR046671">
    <property type="entry name" value="DUF6541"/>
</dbReference>
<feature type="transmembrane region" description="Helical" evidence="1">
    <location>
        <begin position="6"/>
        <end position="24"/>
    </location>
</feature>
<evidence type="ECO:0000313" key="3">
    <source>
        <dbReference type="Proteomes" id="UP000199086"/>
    </source>
</evidence>
<evidence type="ECO:0000256" key="1">
    <source>
        <dbReference type="SAM" id="Phobius"/>
    </source>
</evidence>
<dbReference type="EMBL" id="FMYF01000001">
    <property type="protein sequence ID" value="SDB79784.1"/>
    <property type="molecule type" value="Genomic_DNA"/>
</dbReference>
<evidence type="ECO:0008006" key="4">
    <source>
        <dbReference type="Google" id="ProtNLM"/>
    </source>
</evidence>
<keyword evidence="1" id="KW-1133">Transmembrane helix</keyword>
<feature type="transmembrane region" description="Helical" evidence="1">
    <location>
        <begin position="386"/>
        <end position="403"/>
    </location>
</feature>
<feature type="transmembrane region" description="Helical" evidence="1">
    <location>
        <begin position="447"/>
        <end position="467"/>
    </location>
</feature>